<dbReference type="EMBL" id="CP137642">
    <property type="protein sequence ID" value="WOX56907.1"/>
    <property type="molecule type" value="Genomic_DNA"/>
</dbReference>
<dbReference type="Gene3D" id="2.60.40.10">
    <property type="entry name" value="Immunoglobulins"/>
    <property type="match status" value="1"/>
</dbReference>
<dbReference type="Gene3D" id="3.60.21.10">
    <property type="match status" value="1"/>
</dbReference>
<accession>A0AAX4FSR4</accession>
<evidence type="ECO:0000313" key="3">
    <source>
        <dbReference type="EMBL" id="WOX56907.1"/>
    </source>
</evidence>
<feature type="domain" description="Fibronectin type-III" evidence="2">
    <location>
        <begin position="25"/>
        <end position="110"/>
    </location>
</feature>
<keyword evidence="1" id="KW-0732">Signal</keyword>
<dbReference type="InterPro" id="IPR013783">
    <property type="entry name" value="Ig-like_fold"/>
</dbReference>
<keyword evidence="4" id="KW-1185">Reference proteome</keyword>
<dbReference type="AlphaFoldDB" id="A0AAX4FSR4"/>
<dbReference type="Pfam" id="PF16656">
    <property type="entry name" value="Pur_ac_phosph_N"/>
    <property type="match status" value="1"/>
</dbReference>
<dbReference type="PROSITE" id="PS50853">
    <property type="entry name" value="FN3"/>
    <property type="match status" value="1"/>
</dbReference>
<organism evidence="3 4">
    <name type="scientific">Methanoculleus receptaculi</name>
    <dbReference type="NCBI Taxonomy" id="394967"/>
    <lineage>
        <taxon>Archaea</taxon>
        <taxon>Methanobacteriati</taxon>
        <taxon>Methanobacteriota</taxon>
        <taxon>Stenosarchaea group</taxon>
        <taxon>Methanomicrobia</taxon>
        <taxon>Methanomicrobiales</taxon>
        <taxon>Methanomicrobiaceae</taxon>
        <taxon>Methanoculleus</taxon>
    </lineage>
</organism>
<evidence type="ECO:0000256" key="1">
    <source>
        <dbReference type="ARBA" id="ARBA00022729"/>
    </source>
</evidence>
<reference evidence="3 4" key="1">
    <citation type="submission" date="2023-10" db="EMBL/GenBank/DDBJ databases">
        <title>The complete genome sequence of Methanoculleus receptaculi DSM 18860.</title>
        <authorList>
            <person name="Lai S.-J."/>
            <person name="You Y.-T."/>
            <person name="Chen S.-C."/>
        </authorList>
    </citation>
    <scope>NUCLEOTIDE SEQUENCE [LARGE SCALE GENOMIC DNA]</scope>
    <source>
        <strain evidence="3 4">DSM 18860</strain>
    </source>
</reference>
<dbReference type="SMART" id="SM00060">
    <property type="entry name" value="FN3"/>
    <property type="match status" value="1"/>
</dbReference>
<dbReference type="KEGG" id="mrc:R6Y96_06185"/>
<dbReference type="Proteomes" id="UP001305652">
    <property type="component" value="Chromosome"/>
</dbReference>
<keyword evidence="3" id="KW-0378">Hydrolase</keyword>
<dbReference type="EC" id="3.1.-.-" evidence="3"/>
<dbReference type="InterPro" id="IPR039331">
    <property type="entry name" value="PAPs-like"/>
</dbReference>
<dbReference type="PANTHER" id="PTHR22953">
    <property type="entry name" value="ACID PHOSPHATASE RELATED"/>
    <property type="match status" value="1"/>
</dbReference>
<dbReference type="GO" id="GO:0003993">
    <property type="term" value="F:acid phosphatase activity"/>
    <property type="evidence" value="ECO:0007669"/>
    <property type="project" value="InterPro"/>
</dbReference>
<dbReference type="SUPFAM" id="SSF49265">
    <property type="entry name" value="Fibronectin type III"/>
    <property type="match status" value="1"/>
</dbReference>
<dbReference type="InterPro" id="IPR036116">
    <property type="entry name" value="FN3_sf"/>
</dbReference>
<dbReference type="PANTHER" id="PTHR22953:SF153">
    <property type="entry name" value="PURPLE ACID PHOSPHATASE"/>
    <property type="match status" value="1"/>
</dbReference>
<dbReference type="InterPro" id="IPR003961">
    <property type="entry name" value="FN3_dom"/>
</dbReference>
<dbReference type="SUPFAM" id="SSF56300">
    <property type="entry name" value="Metallo-dependent phosphatases"/>
    <property type="match status" value="1"/>
</dbReference>
<name>A0AAX4FSR4_9EURY</name>
<protein>
    <submittedName>
        <fullName evidence="3">Metallophosphoesterase family protein</fullName>
        <ecNumber evidence="3">3.1.-.-</ecNumber>
    </submittedName>
</protein>
<dbReference type="InterPro" id="IPR004843">
    <property type="entry name" value="Calcineurin-like_PHP"/>
</dbReference>
<evidence type="ECO:0000313" key="4">
    <source>
        <dbReference type="Proteomes" id="UP001305652"/>
    </source>
</evidence>
<dbReference type="InterPro" id="IPR029052">
    <property type="entry name" value="Metallo-depent_PP-like"/>
</dbReference>
<evidence type="ECO:0000259" key="2">
    <source>
        <dbReference type="PROSITE" id="PS50853"/>
    </source>
</evidence>
<dbReference type="Pfam" id="PF00149">
    <property type="entry name" value="Metallophos"/>
    <property type="match status" value="1"/>
</dbReference>
<dbReference type="InterPro" id="IPR015914">
    <property type="entry name" value="PAPs_N"/>
</dbReference>
<dbReference type="GO" id="GO:0046872">
    <property type="term" value="F:metal ion binding"/>
    <property type="evidence" value="ECO:0007669"/>
    <property type="project" value="InterPro"/>
</dbReference>
<dbReference type="CDD" id="cd00063">
    <property type="entry name" value="FN3"/>
    <property type="match status" value="1"/>
</dbReference>
<proteinExistence type="predicted"/>
<gene>
    <name evidence="3" type="ORF">R6Y96_06185</name>
</gene>
<sequence length="391" mass="43288">MRRYCTLLATATVALLLIQAASAGIVWGPYVTNTTSNSAVVSWKATGDTAGWVEYAPVEGGETNRIPSSGTEGGIRHAHLSDLSPAKTYRYRVVSGNETTGDCRFRTFGDLEFTCIIYGDTRGQKPLFTQADRHRLVAERIAEEEEFLFLLHTGDFVCDDSEWDEFFAAAGEALRKTTLVPVAGNHDGTAEAFSRIFAVPTDYSFDAGSLHVTVLDSNDRAWADMANRTAWLKEDLRSPLPRKIVAFHHPPFSADRKRPGGDLGIRAEWAEIFSENGVDAVFSAHTHAYERYSVNGTEYFVIGCGGAPFYPLADEKPEGYRMGCEETLGYLRARVSPESIIIEMIPVAKVIDDEVVLYPRGFVIETVRLPAGWWSVFPSVAGVTRLPELWR</sequence>
<dbReference type="RefSeq" id="WP_318620359.1">
    <property type="nucleotide sequence ID" value="NZ_CP137642.1"/>
</dbReference>
<dbReference type="GeneID" id="85732728"/>